<protein>
    <recommendedName>
        <fullName evidence="1">CID domain-containing protein</fullName>
    </recommendedName>
</protein>
<dbReference type="PANTHER" id="PTHR15921">
    <property type="entry name" value="PRE-MRNA CLEAVAGE COMPLEX II"/>
    <property type="match status" value="1"/>
</dbReference>
<evidence type="ECO:0000259" key="1">
    <source>
        <dbReference type="PROSITE" id="PS51391"/>
    </source>
</evidence>
<sequence>MDGSSPEQLVRTRYAEVLRNLRSPAGSGKMIQNLTLLAEDQRQYAHIIASVILEEIPRSDIPRKYVLLCLVDSIVRKCRSGSIFFPYFLPYIAPYFAEAYTTKTPTQILRSLEKLLKVWNESFPRDIVKKLISTTNSVRSKLNEPPLELEIKAVLNTSTKQSTDVSALNQIPEPQNTQKEANILNDIYTQVSKSIIQKANITDENNVLLSKLIKDPNVHKITYLSSQGKVQESQSLFNILVSNLENSKVDTNNSTVMFQPPHKKIKQDNLDASIKHDDKSISNKCAIPHSTSTSSISGKPLSQMNLVQTNIQNTIIGTTQVIPHANTSSGLPSSSVAAAAAEAAAAAAAEVVQSKSQIQQKHSSGLISNQHITIPSQNKILPNQLVVAQQIVNSNVSNVNTQIKKTFSPRFSENNTSAILLSIWNQLFTQNDVYKNIDTKKLIKIKSSIIDGMGDQNIFVEGLHINEVNDLLLLYKKLQENVDASVQFKKTVWLKSHFIKKRIIDNICDFNIQYNISMYYFDRPNQCHTCGCRFVDSKKKELHIQIHLSRNLIFKQKKQTWNSQVLWPNIQDWIYGSDNLSENSTRNDGSIDNTDFHRDKSDRNTGNMTEIGSNFLSDVTGSQSEKVINYNDLYDIILKRFSKKSDEIVCLNGDSNMDKLKDGINDESYHQTCNESENRRLRGDLLLVHYMDCIESINSANSNNTIKGLVNSSGILEYTSVYIDNLIIKEVEDICNNLSSLWNEMSQCVASSCTPIDPLHITCDICHESLRIKWSSLLKSWISVDAVALTLDDVKDTINEEKNDIFNHKLSLAVLDRMSDVNALNSSNTKERIVDNMLKFIQWKSQNTSSNYYKKIEFKPFDIDYYNYNLFINRNQGIMGDRFVAAHKSCFIHYFVYNDINFRLPANTKISKKKKYIHKDAVVSSNILREAASRIDTSKSITKRFSFI</sequence>
<dbReference type="InterPro" id="IPR008942">
    <property type="entry name" value="ENTH_VHS"/>
</dbReference>
<dbReference type="InterPro" id="IPR045154">
    <property type="entry name" value="PCF11-like"/>
</dbReference>
<dbReference type="GO" id="GO:0031124">
    <property type="term" value="P:mRNA 3'-end processing"/>
    <property type="evidence" value="ECO:0007669"/>
    <property type="project" value="InterPro"/>
</dbReference>
<keyword evidence="3" id="KW-1185">Reference proteome</keyword>
<dbReference type="EMBL" id="JAWDEY010000011">
    <property type="protein sequence ID" value="KAK6589766.1"/>
    <property type="molecule type" value="Genomic_DNA"/>
</dbReference>
<comment type="caution">
    <text evidence="2">The sequence shown here is derived from an EMBL/GenBank/DDBJ whole genome shotgun (WGS) entry which is preliminary data.</text>
</comment>
<dbReference type="GO" id="GO:0000993">
    <property type="term" value="F:RNA polymerase II complex binding"/>
    <property type="evidence" value="ECO:0007669"/>
    <property type="project" value="InterPro"/>
</dbReference>
<dbReference type="Pfam" id="PF04818">
    <property type="entry name" value="CID"/>
    <property type="match status" value="1"/>
</dbReference>
<dbReference type="AlphaFoldDB" id="A0AAV9XYK8"/>
<dbReference type="SMART" id="SM00582">
    <property type="entry name" value="RPR"/>
    <property type="match status" value="1"/>
</dbReference>
<dbReference type="SUPFAM" id="SSF48464">
    <property type="entry name" value="ENTH/VHS domain"/>
    <property type="match status" value="1"/>
</dbReference>
<dbReference type="Gene3D" id="1.25.40.90">
    <property type="match status" value="1"/>
</dbReference>
<accession>A0AAV9XYK8</accession>
<evidence type="ECO:0000313" key="3">
    <source>
        <dbReference type="Proteomes" id="UP001311799"/>
    </source>
</evidence>
<name>A0AAV9XYK8_9CRYT</name>
<dbReference type="InterPro" id="IPR013087">
    <property type="entry name" value="Znf_C2H2_type"/>
</dbReference>
<gene>
    <name evidence="2" type="ORF">RS030_1165</name>
</gene>
<dbReference type="GO" id="GO:0005737">
    <property type="term" value="C:cytoplasm"/>
    <property type="evidence" value="ECO:0007669"/>
    <property type="project" value="TreeGrafter"/>
</dbReference>
<dbReference type="PROSITE" id="PS00028">
    <property type="entry name" value="ZINC_FINGER_C2H2_1"/>
    <property type="match status" value="1"/>
</dbReference>
<dbReference type="PROSITE" id="PS51391">
    <property type="entry name" value="CID"/>
    <property type="match status" value="1"/>
</dbReference>
<dbReference type="GO" id="GO:0005849">
    <property type="term" value="C:mRNA cleavage factor complex"/>
    <property type="evidence" value="ECO:0007669"/>
    <property type="project" value="TreeGrafter"/>
</dbReference>
<proteinExistence type="predicted"/>
<dbReference type="GO" id="GO:0006369">
    <property type="term" value="P:termination of RNA polymerase II transcription"/>
    <property type="evidence" value="ECO:0007669"/>
    <property type="project" value="InterPro"/>
</dbReference>
<reference evidence="2 3" key="1">
    <citation type="submission" date="2023-10" db="EMBL/GenBank/DDBJ databases">
        <title>Comparative genomics analysis reveals potential genetic determinants of host preference in Cryptosporidium xiaoi.</title>
        <authorList>
            <person name="Xiao L."/>
            <person name="Li J."/>
        </authorList>
    </citation>
    <scope>NUCLEOTIDE SEQUENCE [LARGE SCALE GENOMIC DNA]</scope>
    <source>
        <strain evidence="2 3">52996</strain>
    </source>
</reference>
<dbReference type="InterPro" id="IPR006569">
    <property type="entry name" value="CID_dom"/>
</dbReference>
<dbReference type="PANTHER" id="PTHR15921:SF3">
    <property type="entry name" value="PRE-MRNA CLEAVAGE COMPLEX 2 PROTEIN PCF11"/>
    <property type="match status" value="1"/>
</dbReference>
<feature type="domain" description="CID" evidence="1">
    <location>
        <begin position="6"/>
        <end position="139"/>
    </location>
</feature>
<dbReference type="Proteomes" id="UP001311799">
    <property type="component" value="Unassembled WGS sequence"/>
</dbReference>
<dbReference type="GO" id="GO:0003729">
    <property type="term" value="F:mRNA binding"/>
    <property type="evidence" value="ECO:0007669"/>
    <property type="project" value="InterPro"/>
</dbReference>
<evidence type="ECO:0000313" key="2">
    <source>
        <dbReference type="EMBL" id="KAK6589766.1"/>
    </source>
</evidence>
<organism evidence="2 3">
    <name type="scientific">Cryptosporidium xiaoi</name>
    <dbReference type="NCBI Taxonomy" id="659607"/>
    <lineage>
        <taxon>Eukaryota</taxon>
        <taxon>Sar</taxon>
        <taxon>Alveolata</taxon>
        <taxon>Apicomplexa</taxon>
        <taxon>Conoidasida</taxon>
        <taxon>Coccidia</taxon>
        <taxon>Eucoccidiorida</taxon>
        <taxon>Eimeriorina</taxon>
        <taxon>Cryptosporidiidae</taxon>
        <taxon>Cryptosporidium</taxon>
    </lineage>
</organism>